<name>A0A396GJZ5_MEDTR</name>
<proteinExistence type="predicted"/>
<protein>
    <submittedName>
        <fullName evidence="1">Uncharacterized protein</fullName>
    </submittedName>
</protein>
<dbReference type="EMBL" id="PSQE01000008">
    <property type="protein sequence ID" value="RHN41449.1"/>
    <property type="molecule type" value="Genomic_DNA"/>
</dbReference>
<evidence type="ECO:0000313" key="2">
    <source>
        <dbReference type="Proteomes" id="UP000265566"/>
    </source>
</evidence>
<gene>
    <name evidence="1" type="ORF">MtrunA17_Chr8g0366201</name>
</gene>
<comment type="caution">
    <text evidence="1">The sequence shown here is derived from an EMBL/GenBank/DDBJ whole genome shotgun (WGS) entry which is preliminary data.</text>
</comment>
<dbReference type="AlphaFoldDB" id="A0A396GJZ5"/>
<accession>A0A396GJZ5</accession>
<dbReference type="Gramene" id="rna47772">
    <property type="protein sequence ID" value="RHN41449.1"/>
    <property type="gene ID" value="gene47772"/>
</dbReference>
<dbReference type="Proteomes" id="UP000265566">
    <property type="component" value="Chromosome 8"/>
</dbReference>
<organism evidence="1 2">
    <name type="scientific">Medicago truncatula</name>
    <name type="common">Barrel medic</name>
    <name type="synonym">Medicago tribuloides</name>
    <dbReference type="NCBI Taxonomy" id="3880"/>
    <lineage>
        <taxon>Eukaryota</taxon>
        <taxon>Viridiplantae</taxon>
        <taxon>Streptophyta</taxon>
        <taxon>Embryophyta</taxon>
        <taxon>Tracheophyta</taxon>
        <taxon>Spermatophyta</taxon>
        <taxon>Magnoliopsida</taxon>
        <taxon>eudicotyledons</taxon>
        <taxon>Gunneridae</taxon>
        <taxon>Pentapetalae</taxon>
        <taxon>rosids</taxon>
        <taxon>fabids</taxon>
        <taxon>Fabales</taxon>
        <taxon>Fabaceae</taxon>
        <taxon>Papilionoideae</taxon>
        <taxon>50 kb inversion clade</taxon>
        <taxon>NPAAA clade</taxon>
        <taxon>Hologalegina</taxon>
        <taxon>IRL clade</taxon>
        <taxon>Trifolieae</taxon>
        <taxon>Medicago</taxon>
    </lineage>
</organism>
<reference evidence="2" key="1">
    <citation type="journal article" date="2018" name="Nat. Plants">
        <title>Whole-genome landscape of Medicago truncatula symbiotic genes.</title>
        <authorList>
            <person name="Pecrix Y."/>
            <person name="Staton S.E."/>
            <person name="Sallet E."/>
            <person name="Lelandais-Briere C."/>
            <person name="Moreau S."/>
            <person name="Carrere S."/>
            <person name="Blein T."/>
            <person name="Jardinaud M.F."/>
            <person name="Latrasse D."/>
            <person name="Zouine M."/>
            <person name="Zahm M."/>
            <person name="Kreplak J."/>
            <person name="Mayjonade B."/>
            <person name="Satge C."/>
            <person name="Perez M."/>
            <person name="Cauet S."/>
            <person name="Marande W."/>
            <person name="Chantry-Darmon C."/>
            <person name="Lopez-Roques C."/>
            <person name="Bouchez O."/>
            <person name="Berard A."/>
            <person name="Debelle F."/>
            <person name="Munos S."/>
            <person name="Bendahmane A."/>
            <person name="Berges H."/>
            <person name="Niebel A."/>
            <person name="Buitink J."/>
            <person name="Frugier F."/>
            <person name="Benhamed M."/>
            <person name="Crespi M."/>
            <person name="Gouzy J."/>
            <person name="Gamas P."/>
        </authorList>
    </citation>
    <scope>NUCLEOTIDE SEQUENCE [LARGE SCALE GENOMIC DNA]</scope>
    <source>
        <strain evidence="2">cv. Jemalong A17</strain>
    </source>
</reference>
<evidence type="ECO:0000313" key="1">
    <source>
        <dbReference type="EMBL" id="RHN41449.1"/>
    </source>
</evidence>
<sequence>MLNLNWLGFCQSAFRAGKTESTVIDCLGYTWKLFTDFCHEQLSCVFSGEWQALCSARKLIEGAKIKLGVTGAANNRVVYLCAPPMLVLRTKMPPSASIGENGPSYQFKQYFWKN</sequence>